<name>A0ABV2SLA3_9GAMM</name>
<sequence>MSPFIKWFIAAVLTTVLFPYYLSATTLVEELYEKAKPNKVYIIVQKNLFPYLDKKIFERWTKQLESEGWSPIVRKPESYEIKSANRLKEYLIEQGAYTVLSLFHRKPGVILVGSFPHTYVSLNSDTGYLKSDLWLMDVSDNLHLKAKRFGYQSEILVKPDKELDVLDMWVSRIEYNRSVSIQELSVFINQYLERNTVCRISGFSSDDCQLKVQVSGNQFLDLKALIGTSDHTGNFSERFSLSNEPAGEVFLNLFEKSQRNWKQWQDYFFAEGWEHCYSFLEDMYRTHNRTHSRIGTSAAPAGIPPVDKIMLYLFKLPVLFITASSSAIYGWKNPSSRKYLGAFWALGLAASLVPQYECPNRQYTPKRHYLPVLLGDGTLRQF</sequence>
<evidence type="ECO:0000313" key="2">
    <source>
        <dbReference type="Proteomes" id="UP001549366"/>
    </source>
</evidence>
<keyword evidence="2" id="KW-1185">Reference proteome</keyword>
<organism evidence="1 2">
    <name type="scientific">Endozoicomonas lisbonensis</name>
    <dbReference type="NCBI Taxonomy" id="3120522"/>
    <lineage>
        <taxon>Bacteria</taxon>
        <taxon>Pseudomonadati</taxon>
        <taxon>Pseudomonadota</taxon>
        <taxon>Gammaproteobacteria</taxon>
        <taxon>Oceanospirillales</taxon>
        <taxon>Endozoicomonadaceae</taxon>
        <taxon>Endozoicomonas</taxon>
    </lineage>
</organism>
<gene>
    <name evidence="1" type="ORF">V5J35_003081</name>
</gene>
<evidence type="ECO:0000313" key="1">
    <source>
        <dbReference type="EMBL" id="MET4757889.1"/>
    </source>
</evidence>
<proteinExistence type="predicted"/>
<accession>A0ABV2SLA3</accession>
<dbReference type="EMBL" id="JBEWTB010000002">
    <property type="protein sequence ID" value="MET4757889.1"/>
    <property type="molecule type" value="Genomic_DNA"/>
</dbReference>
<comment type="caution">
    <text evidence="1">The sequence shown here is derived from an EMBL/GenBank/DDBJ whole genome shotgun (WGS) entry which is preliminary data.</text>
</comment>
<reference evidence="1 2" key="1">
    <citation type="submission" date="2024-06" db="EMBL/GenBank/DDBJ databases">
        <title>Genomic Encyclopedia of Type Strains, Phase V (KMG-V): Genome sequencing to study the core and pangenomes of soil and plant-associated prokaryotes.</title>
        <authorList>
            <person name="Whitman W."/>
        </authorList>
    </citation>
    <scope>NUCLEOTIDE SEQUENCE [LARGE SCALE GENOMIC DNA]</scope>
    <source>
        <strain evidence="1 2">NE40</strain>
    </source>
</reference>
<dbReference type="RefSeq" id="WP_354008012.1">
    <property type="nucleotide sequence ID" value="NZ_JBEWTA010000001.1"/>
</dbReference>
<protein>
    <submittedName>
        <fullName evidence="1">Uncharacterized protein</fullName>
    </submittedName>
</protein>
<dbReference type="Proteomes" id="UP001549366">
    <property type="component" value="Unassembled WGS sequence"/>
</dbReference>